<dbReference type="InterPro" id="IPR052954">
    <property type="entry name" value="GPCR-Ligand_Int"/>
</dbReference>
<keyword evidence="4 5" id="KW-0472">Membrane</keyword>
<dbReference type="PANTHER" id="PTHR46641:SF18">
    <property type="entry name" value="G-PROTEIN COUPLED RECEPTORS FAMILY 1 PROFILE DOMAIN-CONTAINING PROTEIN"/>
    <property type="match status" value="1"/>
</dbReference>
<dbReference type="GO" id="GO:0016020">
    <property type="term" value="C:membrane"/>
    <property type="evidence" value="ECO:0007669"/>
    <property type="project" value="UniProtKB-SubCell"/>
</dbReference>
<dbReference type="Proteomes" id="UP001283361">
    <property type="component" value="Unassembled WGS sequence"/>
</dbReference>
<dbReference type="PROSITE" id="PS50262">
    <property type="entry name" value="G_PROTEIN_RECEP_F1_2"/>
    <property type="match status" value="1"/>
</dbReference>
<evidence type="ECO:0000259" key="6">
    <source>
        <dbReference type="PROSITE" id="PS50262"/>
    </source>
</evidence>
<name>A0AAE0YTE0_9GAST</name>
<dbReference type="EMBL" id="JAWDGP010005442">
    <property type="protein sequence ID" value="KAK3756909.1"/>
    <property type="molecule type" value="Genomic_DNA"/>
</dbReference>
<feature type="domain" description="G-protein coupled receptors family 1 profile" evidence="6">
    <location>
        <begin position="56"/>
        <end position="337"/>
    </location>
</feature>
<dbReference type="SUPFAM" id="SSF81321">
    <property type="entry name" value="Family A G protein-coupled receptor-like"/>
    <property type="match status" value="1"/>
</dbReference>
<proteinExistence type="predicted"/>
<sequence length="358" mass="40231">MRNSSTATIVTITRLSDDPDTSVNISDLDLPGWIFSDIMECISYAMITVAFFGIIGNSLIMVTLIKIGFSTSINISFCALCVSDFLCVAALGWNAVCFIPAFGNSDLPFKPREVVIPTGGGLSDIFCGTTAWITAFISFERCLCVVFPMKIKTIVSPGRALFIVVTIFFITIFPLTYITFYLYLFEKKFDKKKNRSLIGVEYRNSYIADTLNHVNFMYKMICINSIPLAIILVCSIALAVSLKKSVTWREKQSSTNRETLQNSSRRKSSKDTRVAKTVLAIAMAFILLGGLTTLRHLASVTWPEFRVIGAYSRSYRSVARLTFLFSLINSSVNFLIYYNTGSKFRHTVKQMLCFEFRQ</sequence>
<feature type="transmembrane region" description="Helical" evidence="5">
    <location>
        <begin position="318"/>
        <end position="338"/>
    </location>
</feature>
<dbReference type="SMART" id="SM01381">
    <property type="entry name" value="7TM_GPCR_Srsx"/>
    <property type="match status" value="1"/>
</dbReference>
<keyword evidence="2 5" id="KW-0812">Transmembrane</keyword>
<feature type="transmembrane region" description="Helical" evidence="5">
    <location>
        <begin position="274"/>
        <end position="298"/>
    </location>
</feature>
<protein>
    <recommendedName>
        <fullName evidence="6">G-protein coupled receptors family 1 profile domain-containing protein</fullName>
    </recommendedName>
</protein>
<feature type="transmembrane region" description="Helical" evidence="5">
    <location>
        <begin position="160"/>
        <end position="184"/>
    </location>
</feature>
<evidence type="ECO:0000313" key="7">
    <source>
        <dbReference type="EMBL" id="KAK3756909.1"/>
    </source>
</evidence>
<feature type="transmembrane region" description="Helical" evidence="5">
    <location>
        <begin position="114"/>
        <end position="139"/>
    </location>
</feature>
<dbReference type="AlphaFoldDB" id="A0AAE0YTE0"/>
<evidence type="ECO:0000256" key="5">
    <source>
        <dbReference type="SAM" id="Phobius"/>
    </source>
</evidence>
<comment type="subcellular location">
    <subcellularLocation>
        <location evidence="1">Membrane</location>
    </subcellularLocation>
</comment>
<feature type="transmembrane region" description="Helical" evidence="5">
    <location>
        <begin position="42"/>
        <end position="65"/>
    </location>
</feature>
<keyword evidence="3 5" id="KW-1133">Transmembrane helix</keyword>
<gene>
    <name evidence="7" type="ORF">RRG08_056396</name>
</gene>
<dbReference type="PANTHER" id="PTHR46641">
    <property type="entry name" value="FMRFAMIDE RECEPTOR-RELATED"/>
    <property type="match status" value="1"/>
</dbReference>
<dbReference type="Gene3D" id="1.20.1070.10">
    <property type="entry name" value="Rhodopsin 7-helix transmembrane proteins"/>
    <property type="match status" value="1"/>
</dbReference>
<dbReference type="GO" id="GO:0004930">
    <property type="term" value="F:G protein-coupled receptor activity"/>
    <property type="evidence" value="ECO:0007669"/>
    <property type="project" value="InterPro"/>
</dbReference>
<reference evidence="7" key="1">
    <citation type="journal article" date="2023" name="G3 (Bethesda)">
        <title>A reference genome for the long-term kleptoplast-retaining sea slug Elysia crispata morphotype clarki.</title>
        <authorList>
            <person name="Eastman K.E."/>
            <person name="Pendleton A.L."/>
            <person name="Shaikh M.A."/>
            <person name="Suttiyut T."/>
            <person name="Ogas R."/>
            <person name="Tomko P."/>
            <person name="Gavelis G."/>
            <person name="Widhalm J.R."/>
            <person name="Wisecaver J.H."/>
        </authorList>
    </citation>
    <scope>NUCLEOTIDE SEQUENCE</scope>
    <source>
        <strain evidence="7">ECLA1</strain>
    </source>
</reference>
<dbReference type="InterPro" id="IPR000276">
    <property type="entry name" value="GPCR_Rhodpsn"/>
</dbReference>
<dbReference type="InterPro" id="IPR017452">
    <property type="entry name" value="GPCR_Rhodpsn_7TM"/>
</dbReference>
<accession>A0AAE0YTE0</accession>
<organism evidence="7 8">
    <name type="scientific">Elysia crispata</name>
    <name type="common">lettuce slug</name>
    <dbReference type="NCBI Taxonomy" id="231223"/>
    <lineage>
        <taxon>Eukaryota</taxon>
        <taxon>Metazoa</taxon>
        <taxon>Spiralia</taxon>
        <taxon>Lophotrochozoa</taxon>
        <taxon>Mollusca</taxon>
        <taxon>Gastropoda</taxon>
        <taxon>Heterobranchia</taxon>
        <taxon>Euthyneura</taxon>
        <taxon>Panpulmonata</taxon>
        <taxon>Sacoglossa</taxon>
        <taxon>Placobranchoidea</taxon>
        <taxon>Plakobranchidae</taxon>
        <taxon>Elysia</taxon>
    </lineage>
</organism>
<dbReference type="PRINTS" id="PR00237">
    <property type="entry name" value="GPCRRHODOPSN"/>
</dbReference>
<feature type="transmembrane region" description="Helical" evidence="5">
    <location>
        <begin position="216"/>
        <end position="242"/>
    </location>
</feature>
<comment type="caution">
    <text evidence="7">The sequence shown here is derived from an EMBL/GenBank/DDBJ whole genome shotgun (WGS) entry which is preliminary data.</text>
</comment>
<keyword evidence="8" id="KW-1185">Reference proteome</keyword>
<evidence type="ECO:0000256" key="1">
    <source>
        <dbReference type="ARBA" id="ARBA00004370"/>
    </source>
</evidence>
<evidence type="ECO:0000256" key="3">
    <source>
        <dbReference type="ARBA" id="ARBA00022989"/>
    </source>
</evidence>
<evidence type="ECO:0000256" key="4">
    <source>
        <dbReference type="ARBA" id="ARBA00023136"/>
    </source>
</evidence>
<dbReference type="Pfam" id="PF00001">
    <property type="entry name" value="7tm_1"/>
    <property type="match status" value="1"/>
</dbReference>
<evidence type="ECO:0000256" key="2">
    <source>
        <dbReference type="ARBA" id="ARBA00022692"/>
    </source>
</evidence>
<evidence type="ECO:0000313" key="8">
    <source>
        <dbReference type="Proteomes" id="UP001283361"/>
    </source>
</evidence>
<feature type="transmembrane region" description="Helical" evidence="5">
    <location>
        <begin position="77"/>
        <end position="102"/>
    </location>
</feature>